<dbReference type="GeneTree" id="ENSGT00940000165814"/>
<protein>
    <submittedName>
        <fullName evidence="2">Uncharacterized protein</fullName>
    </submittedName>
</protein>
<dbReference type="Ensembl" id="ENSCSAVT00000018242.1">
    <property type="protein sequence ID" value="ENSCSAVP00000018045.1"/>
    <property type="gene ID" value="ENSCSAVG00000010622.1"/>
</dbReference>
<name>H2ZKC9_CIOSA</name>
<proteinExistence type="predicted"/>
<reference evidence="3" key="1">
    <citation type="submission" date="2003-08" db="EMBL/GenBank/DDBJ databases">
        <authorList>
            <person name="Birren B."/>
            <person name="Nusbaum C."/>
            <person name="Abebe A."/>
            <person name="Abouelleil A."/>
            <person name="Adekoya E."/>
            <person name="Ait-zahra M."/>
            <person name="Allen N."/>
            <person name="Allen T."/>
            <person name="An P."/>
            <person name="Anderson M."/>
            <person name="Anderson S."/>
            <person name="Arachchi H."/>
            <person name="Armbruster J."/>
            <person name="Bachantsang P."/>
            <person name="Baldwin J."/>
            <person name="Barry A."/>
            <person name="Bayul T."/>
            <person name="Blitshsteyn B."/>
            <person name="Bloom T."/>
            <person name="Blye J."/>
            <person name="Boguslavskiy L."/>
            <person name="Borowsky M."/>
            <person name="Boukhgalter B."/>
            <person name="Brunache A."/>
            <person name="Butler J."/>
            <person name="Calixte N."/>
            <person name="Calvo S."/>
            <person name="Camarata J."/>
            <person name="Campo K."/>
            <person name="Chang J."/>
            <person name="Cheshatsang Y."/>
            <person name="Citroen M."/>
            <person name="Collymore A."/>
            <person name="Considine T."/>
            <person name="Cook A."/>
            <person name="Cooke P."/>
            <person name="Corum B."/>
            <person name="Cuomo C."/>
            <person name="David R."/>
            <person name="Dawoe T."/>
            <person name="Degray S."/>
            <person name="Dodge S."/>
            <person name="Dooley K."/>
            <person name="Dorje P."/>
            <person name="Dorjee K."/>
            <person name="Dorris L."/>
            <person name="Duffey N."/>
            <person name="Dupes A."/>
            <person name="Elkins T."/>
            <person name="Engels R."/>
            <person name="Erickson J."/>
            <person name="Farina A."/>
            <person name="Faro S."/>
            <person name="Ferreira P."/>
            <person name="Fischer H."/>
            <person name="Fitzgerald M."/>
            <person name="Foley K."/>
            <person name="Gage D."/>
            <person name="Galagan J."/>
            <person name="Gearin G."/>
            <person name="Gnerre S."/>
            <person name="Gnirke A."/>
            <person name="Goyette A."/>
            <person name="Graham J."/>
            <person name="Grandbois E."/>
            <person name="Gyaltsen K."/>
            <person name="Hafez N."/>
            <person name="Hagopian D."/>
            <person name="Hagos B."/>
            <person name="Hall J."/>
            <person name="Hatcher B."/>
            <person name="Heller A."/>
            <person name="Higgins H."/>
            <person name="Honan T."/>
            <person name="Horn A."/>
            <person name="Houde N."/>
            <person name="Hughes L."/>
            <person name="Hulme W."/>
            <person name="Husby E."/>
            <person name="Iliev I."/>
            <person name="Jaffe D."/>
            <person name="Jones C."/>
            <person name="Kamal M."/>
            <person name="Kamat A."/>
            <person name="Kamvysselis M."/>
            <person name="Karlsson E."/>
            <person name="Kells C."/>
            <person name="Kieu A."/>
            <person name="Kisner P."/>
            <person name="Kodira C."/>
            <person name="Kulbokas E."/>
            <person name="Labutti K."/>
            <person name="Lama D."/>
            <person name="Landers T."/>
            <person name="Leger J."/>
            <person name="Levine S."/>
            <person name="Lewis D."/>
            <person name="Lewis T."/>
            <person name="Lindblad-toh K."/>
            <person name="Liu X."/>
            <person name="Lokyitsang T."/>
            <person name="Lokyitsang Y."/>
            <person name="Lucien O."/>
            <person name="Lui A."/>
            <person name="Ma L.J."/>
            <person name="Mabbitt R."/>
            <person name="Macdonald J."/>
            <person name="Maclean C."/>
            <person name="Major J."/>
            <person name="Manning J."/>
            <person name="Marabella R."/>
            <person name="Maru K."/>
            <person name="Matthews C."/>
            <person name="Mauceli E."/>
            <person name="Mccarthy M."/>
            <person name="Mcdonough S."/>
            <person name="Mcghee T."/>
            <person name="Meldrim J."/>
            <person name="Meneus L."/>
            <person name="Mesirov J."/>
            <person name="Mihalev A."/>
            <person name="Mihova T."/>
            <person name="Mikkelsen T."/>
            <person name="Mlenga V."/>
            <person name="Moru K."/>
            <person name="Mozes J."/>
            <person name="Mulrain L."/>
            <person name="Munson G."/>
            <person name="Naylor J."/>
            <person name="Newes C."/>
            <person name="Nguyen C."/>
            <person name="Nguyen N."/>
            <person name="Nguyen T."/>
            <person name="Nicol R."/>
            <person name="Nielsen C."/>
            <person name="Nizzari M."/>
            <person name="Norbu C."/>
            <person name="Norbu N."/>
            <person name="O'donnell P."/>
            <person name="Okoawo O."/>
            <person name="O'leary S."/>
            <person name="Omotosho B."/>
            <person name="O'neill K."/>
            <person name="Osman S."/>
            <person name="Parker S."/>
            <person name="Perrin D."/>
            <person name="Phunkhang P."/>
            <person name="Piqani B."/>
            <person name="Purcell S."/>
            <person name="Rachupka T."/>
            <person name="Ramasamy U."/>
            <person name="Rameau R."/>
            <person name="Ray V."/>
            <person name="Raymond C."/>
            <person name="Retta R."/>
            <person name="Richardson S."/>
            <person name="Rise C."/>
            <person name="Rodriguez J."/>
            <person name="Rogers J."/>
            <person name="Rogov P."/>
            <person name="Rutman M."/>
            <person name="Schupbach R."/>
            <person name="Seaman C."/>
            <person name="Settipalli S."/>
            <person name="Sharpe T."/>
            <person name="Sheridan J."/>
            <person name="Sherpa N."/>
            <person name="Shi J."/>
            <person name="Smirnov S."/>
            <person name="Smith C."/>
            <person name="Sougnez C."/>
            <person name="Spencer B."/>
            <person name="Stalker J."/>
            <person name="Stange-thomann N."/>
            <person name="Stavropoulos S."/>
            <person name="Stetson K."/>
            <person name="Stone C."/>
            <person name="Stone S."/>
            <person name="Stubbs M."/>
            <person name="Talamas J."/>
            <person name="Tchuinga P."/>
            <person name="Tenzing P."/>
            <person name="Tesfaye S."/>
            <person name="Theodore J."/>
            <person name="Thoulutsang Y."/>
            <person name="Topham K."/>
            <person name="Towey S."/>
            <person name="Tsamla T."/>
            <person name="Tsomo N."/>
            <person name="Vallee D."/>
            <person name="Vassiliev H."/>
            <person name="Venkataraman V."/>
            <person name="Vinson J."/>
            <person name="Vo A."/>
            <person name="Wade C."/>
            <person name="Wang S."/>
            <person name="Wangchuk T."/>
            <person name="Wangdi T."/>
            <person name="Whittaker C."/>
            <person name="Wilkinson J."/>
            <person name="Wu Y."/>
            <person name="Wyman D."/>
            <person name="Yadav S."/>
            <person name="Yang S."/>
            <person name="Yang X."/>
            <person name="Yeager S."/>
            <person name="Yee E."/>
            <person name="Young G."/>
            <person name="Zainoun J."/>
            <person name="Zembeck L."/>
            <person name="Zimmer A."/>
            <person name="Zody M."/>
            <person name="Lander E."/>
        </authorList>
    </citation>
    <scope>NUCLEOTIDE SEQUENCE [LARGE SCALE GENOMIC DNA]</scope>
</reference>
<evidence type="ECO:0000313" key="3">
    <source>
        <dbReference type="Proteomes" id="UP000007875"/>
    </source>
</evidence>
<sequence length="32" mass="3504">NKKEKCNGRVKLPNRLGSAGKTIDKSTLGSRF</sequence>
<reference evidence="2" key="3">
    <citation type="submission" date="2025-09" db="UniProtKB">
        <authorList>
            <consortium name="Ensembl"/>
        </authorList>
    </citation>
    <scope>IDENTIFICATION</scope>
</reference>
<dbReference type="HOGENOM" id="CLU_3394033_0_0_1"/>
<organism evidence="2 3">
    <name type="scientific">Ciona savignyi</name>
    <name type="common">Pacific transparent sea squirt</name>
    <dbReference type="NCBI Taxonomy" id="51511"/>
    <lineage>
        <taxon>Eukaryota</taxon>
        <taxon>Metazoa</taxon>
        <taxon>Chordata</taxon>
        <taxon>Tunicata</taxon>
        <taxon>Ascidiacea</taxon>
        <taxon>Phlebobranchia</taxon>
        <taxon>Cionidae</taxon>
        <taxon>Ciona</taxon>
    </lineage>
</organism>
<dbReference type="AlphaFoldDB" id="H2ZKC9"/>
<evidence type="ECO:0000256" key="1">
    <source>
        <dbReference type="SAM" id="MobiDB-lite"/>
    </source>
</evidence>
<reference evidence="2" key="2">
    <citation type="submission" date="2025-08" db="UniProtKB">
        <authorList>
            <consortium name="Ensembl"/>
        </authorList>
    </citation>
    <scope>IDENTIFICATION</scope>
</reference>
<accession>H2ZKC9</accession>
<feature type="region of interest" description="Disordered" evidence="1">
    <location>
        <begin position="1"/>
        <end position="32"/>
    </location>
</feature>
<dbReference type="Proteomes" id="UP000007875">
    <property type="component" value="Unassembled WGS sequence"/>
</dbReference>
<evidence type="ECO:0000313" key="2">
    <source>
        <dbReference type="Ensembl" id="ENSCSAVP00000018045.1"/>
    </source>
</evidence>
<keyword evidence="3" id="KW-1185">Reference proteome</keyword>